<feature type="active site" evidence="9">
    <location>
        <position position="250"/>
    </location>
</feature>
<comment type="function">
    <text evidence="9">Catalyzes the condensation reaction of fatty acid synthesis by the addition to an acyl acceptor of two carbons from malonyl-ACP. Catalyzes the first condensation reaction which initiates fatty acid synthesis and may therefore play a role in governing the total rate of fatty acid production. Possesses both acetoacetyl-ACP synthase and acetyl transacylase activities. Its substrate specificity determines the biosynthesis of branched-chain and/or straight-chain of fatty acids.</text>
</comment>
<proteinExistence type="inferred from homology"/>
<organism evidence="12 13">
    <name type="scientific">Carnobacterium antarcticum</name>
    <dbReference type="NCBI Taxonomy" id="2126436"/>
    <lineage>
        <taxon>Bacteria</taxon>
        <taxon>Bacillati</taxon>
        <taxon>Bacillota</taxon>
        <taxon>Bacilli</taxon>
        <taxon>Lactobacillales</taxon>
        <taxon>Carnobacteriaceae</taxon>
        <taxon>Carnobacterium</taxon>
    </lineage>
</organism>
<dbReference type="Pfam" id="PF08541">
    <property type="entry name" value="ACP_syn_III_C"/>
    <property type="match status" value="1"/>
</dbReference>
<dbReference type="Gene3D" id="3.40.47.10">
    <property type="match status" value="1"/>
</dbReference>
<evidence type="ECO:0000256" key="5">
    <source>
        <dbReference type="ARBA" id="ARBA00022832"/>
    </source>
</evidence>
<keyword evidence="5 9" id="KW-0276">Fatty acid metabolism</keyword>
<comment type="caution">
    <text evidence="12">The sequence shown here is derived from an EMBL/GenBank/DDBJ whole genome shotgun (WGS) entry which is preliminary data.</text>
</comment>
<dbReference type="SUPFAM" id="SSF53901">
    <property type="entry name" value="Thiolase-like"/>
    <property type="match status" value="1"/>
</dbReference>
<accession>A0ABW4NNG2</accession>
<comment type="subcellular location">
    <subcellularLocation>
        <location evidence="9">Cytoplasm</location>
    </subcellularLocation>
</comment>
<keyword evidence="2 9" id="KW-0963">Cytoplasm</keyword>
<dbReference type="PANTHER" id="PTHR34069">
    <property type="entry name" value="3-OXOACYL-[ACYL-CARRIER-PROTEIN] SYNTHASE 3"/>
    <property type="match status" value="1"/>
</dbReference>
<dbReference type="EC" id="2.3.1.180" evidence="9"/>
<evidence type="ECO:0000256" key="6">
    <source>
        <dbReference type="ARBA" id="ARBA00023098"/>
    </source>
</evidence>
<dbReference type="InterPro" id="IPR004655">
    <property type="entry name" value="FabH"/>
</dbReference>
<feature type="region of interest" description="ACP-binding" evidence="9">
    <location>
        <begin position="251"/>
        <end position="255"/>
    </location>
</feature>
<comment type="similarity">
    <text evidence="1 9">Belongs to the thiolase-like superfamily. FabH family.</text>
</comment>
<dbReference type="Proteomes" id="UP001597285">
    <property type="component" value="Unassembled WGS sequence"/>
</dbReference>
<keyword evidence="4 9" id="KW-0808">Transferase</keyword>
<evidence type="ECO:0000256" key="7">
    <source>
        <dbReference type="ARBA" id="ARBA00023160"/>
    </source>
</evidence>
<dbReference type="InterPro" id="IPR013747">
    <property type="entry name" value="ACP_syn_III_C"/>
</dbReference>
<evidence type="ECO:0000256" key="2">
    <source>
        <dbReference type="ARBA" id="ARBA00022490"/>
    </source>
</evidence>
<evidence type="ECO:0000259" key="11">
    <source>
        <dbReference type="Pfam" id="PF08545"/>
    </source>
</evidence>
<dbReference type="NCBIfam" id="TIGR00747">
    <property type="entry name" value="fabH"/>
    <property type="match status" value="1"/>
</dbReference>
<comment type="pathway">
    <text evidence="9">Lipid metabolism; fatty acid biosynthesis.</text>
</comment>
<evidence type="ECO:0000259" key="10">
    <source>
        <dbReference type="Pfam" id="PF08541"/>
    </source>
</evidence>
<evidence type="ECO:0000313" key="12">
    <source>
        <dbReference type="EMBL" id="MFD1799336.1"/>
    </source>
</evidence>
<protein>
    <recommendedName>
        <fullName evidence="9">Beta-ketoacyl-[acyl-carrier-protein] synthase III</fullName>
        <shortName evidence="9">Beta-ketoacyl-ACP synthase III</shortName>
        <shortName evidence="9">KAS III</shortName>
        <ecNumber evidence="9">2.3.1.180</ecNumber>
    </recommendedName>
    <alternativeName>
        <fullName evidence="9">3-oxoacyl-[acyl-carrier-protein] synthase 3</fullName>
    </alternativeName>
    <alternativeName>
        <fullName evidence="9">3-oxoacyl-[acyl-carrier-protein] synthase III</fullName>
    </alternativeName>
</protein>
<name>A0ABW4NNG2_9LACT</name>
<keyword evidence="6 9" id="KW-0443">Lipid metabolism</keyword>
<gene>
    <name evidence="9" type="primary">fabH</name>
    <name evidence="12" type="ORF">ACFSBK_05670</name>
</gene>
<feature type="domain" description="Beta-ketoacyl-[acyl-carrier-protein] synthase III N-terminal" evidence="11">
    <location>
        <begin position="105"/>
        <end position="183"/>
    </location>
</feature>
<evidence type="ECO:0000256" key="8">
    <source>
        <dbReference type="ARBA" id="ARBA00023315"/>
    </source>
</evidence>
<evidence type="ECO:0000256" key="9">
    <source>
        <dbReference type="HAMAP-Rule" id="MF_01815"/>
    </source>
</evidence>
<keyword evidence="9" id="KW-0511">Multifunctional enzyme</keyword>
<keyword evidence="8 9" id="KW-0012">Acyltransferase</keyword>
<comment type="catalytic activity">
    <reaction evidence="9">
        <text>malonyl-[ACP] + acetyl-CoA + H(+) = 3-oxobutanoyl-[ACP] + CO2 + CoA</text>
        <dbReference type="Rhea" id="RHEA:12080"/>
        <dbReference type="Rhea" id="RHEA-COMP:9623"/>
        <dbReference type="Rhea" id="RHEA-COMP:9625"/>
        <dbReference type="ChEBI" id="CHEBI:15378"/>
        <dbReference type="ChEBI" id="CHEBI:16526"/>
        <dbReference type="ChEBI" id="CHEBI:57287"/>
        <dbReference type="ChEBI" id="CHEBI:57288"/>
        <dbReference type="ChEBI" id="CHEBI:78449"/>
        <dbReference type="ChEBI" id="CHEBI:78450"/>
        <dbReference type="EC" id="2.3.1.180"/>
    </reaction>
</comment>
<comment type="subunit">
    <text evidence="9">Homodimer.</text>
</comment>
<dbReference type="EMBL" id="JBHUFF010000013">
    <property type="protein sequence ID" value="MFD1799336.1"/>
    <property type="molecule type" value="Genomic_DNA"/>
</dbReference>
<dbReference type="GO" id="GO:0033818">
    <property type="term" value="F:beta-ketoacyl-acyl-carrier-protein synthase III activity"/>
    <property type="evidence" value="ECO:0007669"/>
    <property type="project" value="UniProtKB-EC"/>
</dbReference>
<evidence type="ECO:0000256" key="3">
    <source>
        <dbReference type="ARBA" id="ARBA00022516"/>
    </source>
</evidence>
<reference evidence="13" key="1">
    <citation type="journal article" date="2019" name="Int. J. Syst. Evol. Microbiol.">
        <title>The Global Catalogue of Microorganisms (GCM) 10K type strain sequencing project: providing services to taxonomists for standard genome sequencing and annotation.</title>
        <authorList>
            <consortium name="The Broad Institute Genomics Platform"/>
            <consortium name="The Broad Institute Genome Sequencing Center for Infectious Disease"/>
            <person name="Wu L."/>
            <person name="Ma J."/>
        </authorList>
    </citation>
    <scope>NUCLEOTIDE SEQUENCE [LARGE SCALE GENOMIC DNA]</scope>
    <source>
        <strain evidence="13">KCTC 42143</strain>
    </source>
</reference>
<dbReference type="PANTHER" id="PTHR34069:SF2">
    <property type="entry name" value="BETA-KETOACYL-[ACYL-CARRIER-PROTEIN] SYNTHASE III"/>
    <property type="match status" value="1"/>
</dbReference>
<comment type="domain">
    <text evidence="9">The last Arg residue of the ACP-binding site is essential for the weak association between ACP/AcpP and FabH.</text>
</comment>
<feature type="domain" description="Beta-ketoacyl-[acyl-carrier-protein] synthase III C-terminal" evidence="10">
    <location>
        <begin position="235"/>
        <end position="324"/>
    </location>
</feature>
<dbReference type="InterPro" id="IPR016039">
    <property type="entry name" value="Thiolase-like"/>
</dbReference>
<dbReference type="NCBIfam" id="NF006829">
    <property type="entry name" value="PRK09352.1"/>
    <property type="match status" value="1"/>
</dbReference>
<keyword evidence="3 9" id="KW-0444">Lipid biosynthesis</keyword>
<sequence length="325" mass="34839">MQAKIIGTGSYVPKKVVSNEMLESLMDTNDEWIKTRTGIEKRRISEEENTSVLCGKAAQSILDKAGVAAEEIDLIIVATMSPDYLSPSTACLVQDFLGAKQGMAFDISAACSGFIYALSVAEKMLQSGGFRYALVLGGEVMSKIINWEDRSTAVLFGDGAGGVLLERTDHEGSFLGEDIHADGSRGLALTTGSLAVQNPYSSQKELNDVFLKMEGRAIFDFAIRSVPQSIRTVAEAANLSLSDITRIIPHQANSRIIQAIAKKLKIPNEQFALNIANYGNTSAASIPILLDELVTAGELTLGTKEKIILTGFGGGLTWGSMLIQL</sequence>
<feature type="active site" evidence="9">
    <location>
        <position position="280"/>
    </location>
</feature>
<evidence type="ECO:0000313" key="13">
    <source>
        <dbReference type="Proteomes" id="UP001597285"/>
    </source>
</evidence>
<evidence type="ECO:0000256" key="1">
    <source>
        <dbReference type="ARBA" id="ARBA00008642"/>
    </source>
</evidence>
<keyword evidence="13" id="KW-1185">Reference proteome</keyword>
<keyword evidence="7 9" id="KW-0275">Fatty acid biosynthesis</keyword>
<dbReference type="HAMAP" id="MF_01815">
    <property type="entry name" value="FabH"/>
    <property type="match status" value="1"/>
</dbReference>
<evidence type="ECO:0000256" key="4">
    <source>
        <dbReference type="ARBA" id="ARBA00022679"/>
    </source>
</evidence>
<dbReference type="InterPro" id="IPR013751">
    <property type="entry name" value="ACP_syn_III_N"/>
</dbReference>
<feature type="active site" evidence="9">
    <location>
        <position position="111"/>
    </location>
</feature>
<dbReference type="Pfam" id="PF08545">
    <property type="entry name" value="ACP_syn_III"/>
    <property type="match status" value="1"/>
</dbReference>
<dbReference type="CDD" id="cd00830">
    <property type="entry name" value="KAS_III"/>
    <property type="match status" value="1"/>
</dbReference>
<dbReference type="RefSeq" id="WP_058918460.1">
    <property type="nucleotide sequence ID" value="NZ_JBHSQC010000025.1"/>
</dbReference>